<accession>A0A9D2HE99</accession>
<keyword evidence="2" id="KW-0449">Lipoprotein</keyword>
<dbReference type="Proteomes" id="UP000824225">
    <property type="component" value="Unassembled WGS sequence"/>
</dbReference>
<dbReference type="GO" id="GO:0005886">
    <property type="term" value="C:plasma membrane"/>
    <property type="evidence" value="ECO:0007669"/>
    <property type="project" value="UniProtKB-SubCell"/>
</dbReference>
<dbReference type="SUPFAM" id="SSF56954">
    <property type="entry name" value="Outer membrane efflux proteins (OEP)"/>
    <property type="match status" value="1"/>
</dbReference>
<dbReference type="InterPro" id="IPR003423">
    <property type="entry name" value="OMP_efflux"/>
</dbReference>
<keyword evidence="2" id="KW-0472">Membrane</keyword>
<dbReference type="NCBIfam" id="TIGR01845">
    <property type="entry name" value="outer_NodT"/>
    <property type="match status" value="1"/>
</dbReference>
<dbReference type="EMBL" id="DXAN01000017">
    <property type="protein sequence ID" value="HJA08571.1"/>
    <property type="molecule type" value="Genomic_DNA"/>
</dbReference>
<evidence type="ECO:0000256" key="2">
    <source>
        <dbReference type="RuleBase" id="RU362097"/>
    </source>
</evidence>
<name>A0A9D2HE99_9BACT</name>
<keyword evidence="2" id="KW-1134">Transmembrane beta strand</keyword>
<gene>
    <name evidence="3" type="ORF">H9962_05215</name>
</gene>
<evidence type="ECO:0000313" key="3">
    <source>
        <dbReference type="EMBL" id="HJA08571.1"/>
    </source>
</evidence>
<comment type="similarity">
    <text evidence="1 2">Belongs to the outer membrane factor (OMF) (TC 1.B.17) family.</text>
</comment>
<dbReference type="GO" id="GO:0015562">
    <property type="term" value="F:efflux transmembrane transporter activity"/>
    <property type="evidence" value="ECO:0007669"/>
    <property type="project" value="InterPro"/>
</dbReference>
<comment type="subcellular location">
    <subcellularLocation>
        <location evidence="2">Cell membrane</location>
        <topology evidence="2">Lipid-anchor</topology>
    </subcellularLocation>
</comment>
<organism evidence="3 4">
    <name type="scientific">Candidatus Mailhella merdigallinarum</name>
    <dbReference type="NCBI Taxonomy" id="2838658"/>
    <lineage>
        <taxon>Bacteria</taxon>
        <taxon>Pseudomonadati</taxon>
        <taxon>Thermodesulfobacteriota</taxon>
        <taxon>Desulfovibrionia</taxon>
        <taxon>Desulfovibrionales</taxon>
        <taxon>Desulfovibrionaceae</taxon>
        <taxon>Mailhella</taxon>
    </lineage>
</organism>
<reference evidence="3" key="1">
    <citation type="journal article" date="2021" name="PeerJ">
        <title>Extensive microbial diversity within the chicken gut microbiome revealed by metagenomics and culture.</title>
        <authorList>
            <person name="Gilroy R."/>
            <person name="Ravi A."/>
            <person name="Getino M."/>
            <person name="Pursley I."/>
            <person name="Horton D.L."/>
            <person name="Alikhan N.F."/>
            <person name="Baker D."/>
            <person name="Gharbi K."/>
            <person name="Hall N."/>
            <person name="Watson M."/>
            <person name="Adriaenssens E.M."/>
            <person name="Foster-Nyarko E."/>
            <person name="Jarju S."/>
            <person name="Secka A."/>
            <person name="Antonio M."/>
            <person name="Oren A."/>
            <person name="Chaudhuri R.R."/>
            <person name="La Ragione R."/>
            <person name="Hildebrand F."/>
            <person name="Pallen M.J."/>
        </authorList>
    </citation>
    <scope>NUCLEOTIDE SEQUENCE</scope>
    <source>
        <strain evidence="3">CHK186-16707</strain>
    </source>
</reference>
<dbReference type="Gene3D" id="1.20.1600.10">
    <property type="entry name" value="Outer membrane efflux proteins (OEP)"/>
    <property type="match status" value="1"/>
</dbReference>
<dbReference type="InterPro" id="IPR010131">
    <property type="entry name" value="MdtP/NodT-like"/>
</dbReference>
<evidence type="ECO:0000313" key="4">
    <source>
        <dbReference type="Proteomes" id="UP000824225"/>
    </source>
</evidence>
<evidence type="ECO:0000256" key="1">
    <source>
        <dbReference type="ARBA" id="ARBA00007613"/>
    </source>
</evidence>
<sequence length="510" mass="54791">MCALASLTLAGCSFAPDYSRPVMDLPATWNGPVTEQGLEVQWWKRFEDPILNKLVNEALAYNQNLAAAMARVEQARAYLGYARGEQFPTLAGSGSGGKSRFSADASASYGLAKGLGALQDALHAINPGIPASSGAPGREGESWSAALQAVWELDLWGKYRNSTAAAREQLLATEAGQRGVLLSLAGQTTIAYFDLRNYDAQLNIAKRTLQTREEALKIYQARYDEGLISELDFLRAKTETDTMRANVYTAEYQVATAESALMVLSGRSPRAIFEESPERGLSIDALPSAPQLPAGLPSELLERRPDIVAAEAQLRAANYKIGVAKAAWFPSISLTGQLGTQSGKLDQLFTGASDMWAFGGSISVPLLTFGRISNNVKVSEAAMREALANYALTVQGAFRDIRNALVIQQRTTDIADTLAIAVDNLRKATELARLRYENGYASYLDVLDAERSLFDAEVQLSNVRTSHLSSIVQVCMALGGGWVDTPGTPTAIPVPAPTRAASPRTASTSN</sequence>
<reference evidence="3" key="2">
    <citation type="submission" date="2021-04" db="EMBL/GenBank/DDBJ databases">
        <authorList>
            <person name="Gilroy R."/>
        </authorList>
    </citation>
    <scope>NUCLEOTIDE SEQUENCE</scope>
    <source>
        <strain evidence="3">CHK186-16707</strain>
    </source>
</reference>
<dbReference type="Pfam" id="PF02321">
    <property type="entry name" value="OEP"/>
    <property type="match status" value="2"/>
</dbReference>
<keyword evidence="2" id="KW-0812">Transmembrane</keyword>
<protein>
    <submittedName>
        <fullName evidence="3">Efflux transporter outer membrane subunit</fullName>
    </submittedName>
</protein>
<proteinExistence type="inferred from homology"/>
<keyword evidence="2" id="KW-0564">Palmitate</keyword>
<comment type="caution">
    <text evidence="3">The sequence shown here is derived from an EMBL/GenBank/DDBJ whole genome shotgun (WGS) entry which is preliminary data.</text>
</comment>
<dbReference type="PANTHER" id="PTHR30203">
    <property type="entry name" value="OUTER MEMBRANE CATION EFFLUX PROTEIN"/>
    <property type="match status" value="1"/>
</dbReference>
<dbReference type="Gene3D" id="2.20.200.10">
    <property type="entry name" value="Outer membrane efflux proteins (OEP)"/>
    <property type="match status" value="1"/>
</dbReference>
<dbReference type="AlphaFoldDB" id="A0A9D2HE99"/>
<dbReference type="PANTHER" id="PTHR30203:SF33">
    <property type="entry name" value="BLR4455 PROTEIN"/>
    <property type="match status" value="1"/>
</dbReference>